<dbReference type="GeneID" id="114501590"/>
<evidence type="ECO:0000256" key="1">
    <source>
        <dbReference type="SAM" id="MobiDB-lite"/>
    </source>
</evidence>
<dbReference type="Proteomes" id="UP000504628">
    <property type="component" value="Chromosome 3"/>
</dbReference>
<keyword evidence="2" id="KW-1185">Reference proteome</keyword>
<evidence type="ECO:0000313" key="3">
    <source>
        <dbReference type="RefSeq" id="XP_028374045.1"/>
    </source>
</evidence>
<sequence>MELSAEYLREKLQRDLEADHVLPSSGGVRQVRGQAAASKTPAGERVPSRRASAYPCL</sequence>
<dbReference type="CTD" id="654483"/>
<reference evidence="3" key="1">
    <citation type="submission" date="2025-08" db="UniProtKB">
        <authorList>
            <consortium name="RefSeq"/>
        </authorList>
    </citation>
    <scope>IDENTIFICATION</scope>
    <source>
        <tissue evidence="3">Muscle</tissue>
    </source>
</reference>
<protein>
    <submittedName>
        <fullName evidence="3">BolA-like protein 2 isoform X2</fullName>
    </submittedName>
</protein>
<organism evidence="2 3">
    <name type="scientific">Phyllostomus discolor</name>
    <name type="common">pale spear-nosed bat</name>
    <dbReference type="NCBI Taxonomy" id="89673"/>
    <lineage>
        <taxon>Eukaryota</taxon>
        <taxon>Metazoa</taxon>
        <taxon>Chordata</taxon>
        <taxon>Craniata</taxon>
        <taxon>Vertebrata</taxon>
        <taxon>Euteleostomi</taxon>
        <taxon>Mammalia</taxon>
        <taxon>Eutheria</taxon>
        <taxon>Laurasiatheria</taxon>
        <taxon>Chiroptera</taxon>
        <taxon>Yangochiroptera</taxon>
        <taxon>Phyllostomidae</taxon>
        <taxon>Phyllostominae</taxon>
        <taxon>Phyllostomus</taxon>
    </lineage>
</organism>
<gene>
    <name evidence="3" type="primary">BOLA2B</name>
</gene>
<accession>A0A6J2M6Z7</accession>
<feature type="region of interest" description="Disordered" evidence="1">
    <location>
        <begin position="19"/>
        <end position="57"/>
    </location>
</feature>
<proteinExistence type="predicted"/>
<name>A0A6J2M6Z7_9CHIR</name>
<dbReference type="AlphaFoldDB" id="A0A6J2M6Z7"/>
<dbReference type="RefSeq" id="XP_028374045.1">
    <property type="nucleotide sequence ID" value="XM_028518244.2"/>
</dbReference>
<evidence type="ECO:0000313" key="2">
    <source>
        <dbReference type="Proteomes" id="UP000504628"/>
    </source>
</evidence>